<evidence type="ECO:0000313" key="10">
    <source>
        <dbReference type="Proteomes" id="UP000630149"/>
    </source>
</evidence>
<dbReference type="Proteomes" id="UP000630149">
    <property type="component" value="Unassembled WGS sequence"/>
</dbReference>
<dbReference type="GO" id="GO:0006886">
    <property type="term" value="P:intracellular protein transport"/>
    <property type="evidence" value="ECO:0007669"/>
    <property type="project" value="InterPro"/>
</dbReference>
<dbReference type="SUPFAM" id="SSF52540">
    <property type="entry name" value="P-loop containing nucleoside triphosphate hydrolases"/>
    <property type="match status" value="2"/>
</dbReference>
<dbReference type="InterPro" id="IPR014018">
    <property type="entry name" value="SecA_motor_DEAD"/>
</dbReference>
<dbReference type="PANTHER" id="PTHR30612:SF0">
    <property type="entry name" value="CHLOROPLAST PROTEIN-TRANSPORTING ATPASE"/>
    <property type="match status" value="1"/>
</dbReference>
<dbReference type="InterPro" id="IPR011115">
    <property type="entry name" value="SecA_DEAD"/>
</dbReference>
<keyword evidence="1" id="KW-1003">Cell membrane</keyword>
<dbReference type="OrthoDB" id="5630239at2"/>
<reference evidence="9" key="2">
    <citation type="submission" date="2020-09" db="EMBL/GenBank/DDBJ databases">
        <authorList>
            <person name="Sun Q."/>
            <person name="Ohkuma M."/>
        </authorList>
    </citation>
    <scope>NUCLEOTIDE SEQUENCE</scope>
    <source>
        <strain evidence="9">JCM 13919</strain>
    </source>
</reference>
<dbReference type="EMBL" id="BMOB01000001">
    <property type="protein sequence ID" value="GGI78265.1"/>
    <property type="molecule type" value="Genomic_DNA"/>
</dbReference>
<dbReference type="PROSITE" id="PS51194">
    <property type="entry name" value="HELICASE_CTER"/>
    <property type="match status" value="1"/>
</dbReference>
<name>A0A917N978_9GAMM</name>
<reference evidence="9" key="1">
    <citation type="journal article" date="2014" name="Int. J. Syst. Evol. Microbiol.">
        <title>Complete genome sequence of Corynebacterium casei LMG S-19264T (=DSM 44701T), isolated from a smear-ripened cheese.</title>
        <authorList>
            <consortium name="US DOE Joint Genome Institute (JGI-PGF)"/>
            <person name="Walter F."/>
            <person name="Albersmeier A."/>
            <person name="Kalinowski J."/>
            <person name="Ruckert C."/>
        </authorList>
    </citation>
    <scope>NUCLEOTIDE SEQUENCE</scope>
    <source>
        <strain evidence="9">JCM 13919</strain>
    </source>
</reference>
<dbReference type="GO" id="GO:0016020">
    <property type="term" value="C:membrane"/>
    <property type="evidence" value="ECO:0007669"/>
    <property type="project" value="InterPro"/>
</dbReference>
<dbReference type="Pfam" id="PF07517">
    <property type="entry name" value="SecA_DEAD"/>
    <property type="match status" value="1"/>
</dbReference>
<accession>A0A917N978</accession>
<dbReference type="PROSITE" id="PS51196">
    <property type="entry name" value="SECA_MOTOR_DEAD"/>
    <property type="match status" value="1"/>
</dbReference>
<evidence type="ECO:0000256" key="2">
    <source>
        <dbReference type="ARBA" id="ARBA00022490"/>
    </source>
</evidence>
<dbReference type="Gene3D" id="3.40.50.300">
    <property type="entry name" value="P-loop containing nucleotide triphosphate hydrolases"/>
    <property type="match status" value="2"/>
</dbReference>
<evidence type="ECO:0000256" key="6">
    <source>
        <dbReference type="SAM" id="MobiDB-lite"/>
    </source>
</evidence>
<dbReference type="InterPro" id="IPR001650">
    <property type="entry name" value="Helicase_C-like"/>
</dbReference>
<evidence type="ECO:0000256" key="1">
    <source>
        <dbReference type="ARBA" id="ARBA00022475"/>
    </source>
</evidence>
<proteinExistence type="predicted"/>
<sequence length="2416" mass="276511">MIKLLEARSTESLSLIEQLNRLIEEPGNQIHLVINGILTESELSQLEERIRTKSLPIQKLSLYVNPELIQGEHFLNILQVLNHSSIGLELIFGEHESEHAAEFLTNTIAPTVSFPLQIKEEQNGNLIPITLEQFQDTIIGNIQKRNNQTSTDAAESELPTEKTEKYKTQLSQKKIALKDLIANKRLRQHERAKFVSFEVQHVEQVEQQVVQEEVVEQQAEVQLSEIQQYSGQLVGFEAFQAPHYRRMVELGVHDPKAIESLYDLLKKELFANLPHAIKYLTPSAAEQLALNLPELITLNKDNLPQGFFLKKTDIGEWVLDYDTYLENENANPFTPSGFPPDAEIDPIYAIKFPANAAREWMGYVSPSEHPKHNDLNWNALLSDSKLLSAETPTALINLWIKFGEDGVKQFFSQLKSVYEKQPGIVSFLLHNYLAYIPQWDHLVNSEFFNVLERISHYDEPKLTCFKKFLEHTGSSRHDLTKTVAGFELFWNEWQHLCAQHRVSTAAINTTWSTPQGGEPVVYMERLLFILKNARSLEDQLKGLKDLTLDNYGAYYAAKYEGFRSVAAVMDFDYDYEKLSQEPFNPNLFLYRTDLETLAEWINWEIWNDSKIYPDRYDFYLVDCDQESIPEDQLEQLKQSNQAIPFDKGKFTPPFKLFYKFDKSKEYRLLFTDNNPIPIDNFKALSLRFIGQQMAGITVSSLTEQIDDFINQNFGRSYKTEFHHSLRLFSEKLLATTLCFITHERYTGKPLEGLFTNIKHADIHRDVLYDAIRNLQSLYKRDIKLNDDEARRILRLISDMNTYEFESTKINKLAVIDGLFNELKKNKYATFKFLNYGCSGPFHTFYAIKTCNFFAKDSDIAQFYQDDLLLLSSFLGSELFYEGKIDEKLKDELKQVKEYLRQSAVTESPNNLQYAIQRVIHARKRLTYTEFISACQEISKLETFDASKVDEILIRNKIKANQPSPMTFFSGEGLDLRKPMQELILVLDKLEDHEKPLSDSELSSMSMEELQTLLSEKWLTSGTLLSVVAKSAVKRILTSLKELCIQSAFKMPGAKGLREELAKKLQGLPDFQSYQDFERVNQIQLQAKTLSHLTEQILNNPFVKQHEQAYIALFKRVDFSKMRYESFYSALFLLSNMPGRNYLSLANMVFGNSSLVANPKRFTLLIDILTLGNSHCLPSQYLEVLARLAVTTEENEGLYLLTGKLVALFEKDNKDPIFELVMSQPDLSYQNINKLIQITDGIENHRDKIAMLFVRFKGNQEWETLLDGLISCPPNSQHKILEIISQGHALCRTNSILKSVKEYATLINHLAKLSKDNLDRLYTFFETTPVSADCLFNALQAPDVNDDFEHFLLGFEKEPFGPRDLPKQYDTSEVERVVNASRDLVNNTPFPYLYRKQLMEAFLFVNDIGHDLPVYNHKPAKDLTNAELAELFSSLKKDTQHTPFQKRLLALGLMREAMYRSTGELPYSTQMLAIIDAMMHPGDVISNIDTGQGKSLIDAMKAVLLWLDSSRVDVSTSSLVDAKRDLANYGPFFKLLGIPFSQNPISSTSSLEDFQTEGINYSTFAQLALFFSKAKVMNHSFDTPESRVSLVVNESDYSILDDNTIYRFASSDGAGVSFGQEWIYSAINEFVSRPEFIKQTETSAQEDIDDLKAYLKVKAKALKKSPKIVSKFSDAQYLSWLESALIVNYQLKENEDFVIPDEPLKKKINGKEVSTKVAKVLMKDGKVSPDSTFGNGIQQLLYARLNQEKNSNDFVIEPQHKTIISSNNKNLLAYYRSRKGYIWGSSGTVGSDLDIDWQYKKYGFDFSKREPHQKNRVQFHTPILLPSEDEQYAELSKRLIETSPSDSTAPNLIFCKDIESAKRLYRKLSDDNDKEHPMQLYIGLGQEEEYIRHAAIPGMITITTSALGRNTDIPYNRDIGLNVWHTYVDSPRSMGQKAGRTGRQGSQGQVHYILNQEDLHDKSIEEFKTAVDEQLASERSLNEELYDVLGYLLEQLDNIPSEQFIRGKSEFLTDAWAKFSKEVETRFRESKRDSQYNKEQFITETLNDFNKLVEAELTKKLVISVDDLIRLTEQEYAFREKYRHYDVDVRFSDCTPTTVIACQLLPFTMEDAAPEVTKQSIQAKLEKLFASKTQTLYQSAQDYLHYLFTNPSTQEIVVSAHKEFLTDYLRHQSKRQNFVARWLGFESNLNRITSNQNYLLMFQAYANLADGPVVDIDVMKTAIIALLDEYLDTGWFISKSKREAALGLKEQVQQTNSVEDIIAALSQSQVDIATKDIKANQSSTFRAIKPVNFFGHSRFQTTLNRAINLIASLGAKSDVDVLTSGLTPLLSDLTDISLSSDITLDDLKIMASSKKPLKGNAKVLATSLENAMNIQSQKPPEGMIGRNGLFQSHKKQKEYMKKKEGDENTPPKPSHNS</sequence>
<dbReference type="GO" id="GO:0006605">
    <property type="term" value="P:protein targeting"/>
    <property type="evidence" value="ECO:0007669"/>
    <property type="project" value="InterPro"/>
</dbReference>
<dbReference type="PANTHER" id="PTHR30612">
    <property type="entry name" value="SECA INNER MEMBRANE COMPONENT OF SEC PROTEIN SECRETION SYSTEM"/>
    <property type="match status" value="1"/>
</dbReference>
<dbReference type="RefSeq" id="WP_131775602.1">
    <property type="nucleotide sequence ID" value="NZ_BMOB01000001.1"/>
</dbReference>
<evidence type="ECO:0000259" key="8">
    <source>
        <dbReference type="PROSITE" id="PS51196"/>
    </source>
</evidence>
<feature type="domain" description="Helicase C-terminal" evidence="7">
    <location>
        <begin position="1833"/>
        <end position="1988"/>
    </location>
</feature>
<feature type="domain" description="SecA family profile" evidence="8">
    <location>
        <begin position="1387"/>
        <end position="1982"/>
    </location>
</feature>
<dbReference type="GO" id="GO:0005524">
    <property type="term" value="F:ATP binding"/>
    <property type="evidence" value="ECO:0007669"/>
    <property type="project" value="InterPro"/>
</dbReference>
<dbReference type="InterPro" id="IPR000185">
    <property type="entry name" value="SecA"/>
</dbReference>
<protein>
    <recommendedName>
        <fullName evidence="11">Protein translocase subunit SecA</fullName>
    </recommendedName>
</protein>
<organism evidence="9 10">
    <name type="scientific">Legionella impletisoli</name>
    <dbReference type="NCBI Taxonomy" id="343510"/>
    <lineage>
        <taxon>Bacteria</taxon>
        <taxon>Pseudomonadati</taxon>
        <taxon>Pseudomonadota</taxon>
        <taxon>Gammaproteobacteria</taxon>
        <taxon>Legionellales</taxon>
        <taxon>Legionellaceae</taxon>
        <taxon>Legionella</taxon>
    </lineage>
</organism>
<keyword evidence="5" id="KW-0811">Translocation</keyword>
<evidence type="ECO:0008006" key="11">
    <source>
        <dbReference type="Google" id="ProtNLM"/>
    </source>
</evidence>
<evidence type="ECO:0000259" key="7">
    <source>
        <dbReference type="PROSITE" id="PS51194"/>
    </source>
</evidence>
<keyword evidence="4" id="KW-0813">Transport</keyword>
<keyword evidence="3" id="KW-0997">Cell inner membrane</keyword>
<dbReference type="InterPro" id="IPR027417">
    <property type="entry name" value="P-loop_NTPase"/>
</dbReference>
<keyword evidence="2" id="KW-0963">Cytoplasm</keyword>
<evidence type="ECO:0000256" key="5">
    <source>
        <dbReference type="ARBA" id="ARBA00023010"/>
    </source>
</evidence>
<feature type="region of interest" description="Disordered" evidence="6">
    <location>
        <begin position="2376"/>
        <end position="2416"/>
    </location>
</feature>
<keyword evidence="10" id="KW-1185">Reference proteome</keyword>
<evidence type="ECO:0000313" key="9">
    <source>
        <dbReference type="EMBL" id="GGI78265.1"/>
    </source>
</evidence>
<comment type="caution">
    <text evidence="9">The sequence shown here is derived from an EMBL/GenBank/DDBJ whole genome shotgun (WGS) entry which is preliminary data.</text>
</comment>
<evidence type="ECO:0000256" key="4">
    <source>
        <dbReference type="ARBA" id="ARBA00022927"/>
    </source>
</evidence>
<feature type="compositionally biased region" description="Basic and acidic residues" evidence="6">
    <location>
        <begin position="2396"/>
        <end position="2405"/>
    </location>
</feature>
<gene>
    <name evidence="9" type="ORF">GCM10007966_03700</name>
</gene>
<dbReference type="GO" id="GO:0017038">
    <property type="term" value="P:protein import"/>
    <property type="evidence" value="ECO:0007669"/>
    <property type="project" value="InterPro"/>
</dbReference>
<evidence type="ECO:0000256" key="3">
    <source>
        <dbReference type="ARBA" id="ARBA00022519"/>
    </source>
</evidence>
<keyword evidence="4" id="KW-0653">Protein transport</keyword>
<keyword evidence="3" id="KW-0472">Membrane</keyword>